<protein>
    <submittedName>
        <fullName evidence="1">Toxin mazF</fullName>
        <ecNumber evidence="1">3.1.-.-</ecNumber>
    </submittedName>
</protein>
<proteinExistence type="predicted"/>
<dbReference type="SUPFAM" id="SSF50118">
    <property type="entry name" value="Cell growth inhibitor/plasmid maintenance toxic component"/>
    <property type="match status" value="1"/>
</dbReference>
<dbReference type="InterPro" id="IPR011067">
    <property type="entry name" value="Plasmid_toxin/cell-grow_inhib"/>
</dbReference>
<name>I4E6D6_NEIME</name>
<dbReference type="PANTHER" id="PTHR33988">
    <property type="entry name" value="ENDORIBONUCLEASE MAZF-RELATED"/>
    <property type="match status" value="1"/>
</dbReference>
<dbReference type="EMBL" id="FR845714">
    <property type="protein sequence ID" value="CCA44904.1"/>
    <property type="molecule type" value="Genomic_DNA"/>
</dbReference>
<gene>
    <name evidence="1" type="primary">mazF</name>
    <name evidence="1" type="ORF">NMALPHA522_1363</name>
</gene>
<dbReference type="InterPro" id="IPR003477">
    <property type="entry name" value="PemK-like"/>
</dbReference>
<keyword evidence="1" id="KW-0378">Hydrolase</keyword>
<dbReference type="GO" id="GO:0016075">
    <property type="term" value="P:rRNA catabolic process"/>
    <property type="evidence" value="ECO:0007669"/>
    <property type="project" value="TreeGrafter"/>
</dbReference>
<dbReference type="GO" id="GO:0006402">
    <property type="term" value="P:mRNA catabolic process"/>
    <property type="evidence" value="ECO:0007669"/>
    <property type="project" value="TreeGrafter"/>
</dbReference>
<dbReference type="GO" id="GO:0016787">
    <property type="term" value="F:hydrolase activity"/>
    <property type="evidence" value="ECO:0007669"/>
    <property type="project" value="UniProtKB-KW"/>
</dbReference>
<dbReference type="Gene3D" id="2.30.30.110">
    <property type="match status" value="1"/>
</dbReference>
<dbReference type="GO" id="GO:0004521">
    <property type="term" value="F:RNA endonuclease activity"/>
    <property type="evidence" value="ECO:0007669"/>
    <property type="project" value="TreeGrafter"/>
</dbReference>
<accession>I4E6D6</accession>
<dbReference type="PANTHER" id="PTHR33988:SF3">
    <property type="entry name" value="ENDORIBONUCLEASE TOXIN CHPB-RELATED"/>
    <property type="match status" value="1"/>
</dbReference>
<evidence type="ECO:0000313" key="1">
    <source>
        <dbReference type="EMBL" id="CCA44904.1"/>
    </source>
</evidence>
<dbReference type="AlphaFoldDB" id="I4E6D6"/>
<dbReference type="Pfam" id="PF02452">
    <property type="entry name" value="PemK_toxin"/>
    <property type="match status" value="1"/>
</dbReference>
<dbReference type="EC" id="3.1.-.-" evidence="1"/>
<organism evidence="1">
    <name type="scientific">Neisseria meningitidis alpha522</name>
    <dbReference type="NCBI Taxonomy" id="996307"/>
    <lineage>
        <taxon>Bacteria</taxon>
        <taxon>Pseudomonadati</taxon>
        <taxon>Pseudomonadota</taxon>
        <taxon>Betaproteobacteria</taxon>
        <taxon>Neisseriales</taxon>
        <taxon>Neisseriaceae</taxon>
        <taxon>Neisseria</taxon>
    </lineage>
</organism>
<reference evidence="1" key="1">
    <citation type="submission" date="2011-03" db="EMBL/GenBank/DDBJ databases">
        <title>Draft genome of Neisseria meningitidis strain alpha522.</title>
        <authorList>
            <person name="Schoen C."/>
            <person name="Blom J."/>
        </authorList>
    </citation>
    <scope>NUCLEOTIDE SEQUENCE</scope>
    <source>
        <strain evidence="1">Alpha522</strain>
    </source>
</reference>
<sequence>MMSATRSSEMYIPDKGDIFHLNFDPSSGKEIKGGRFALALSPKAFNRATGLVFACPISQGNAAAARSSGMISTLLGAGTETQGNVHCHQLKSLDWQIRKASFKETVPDYVLDDVLARIGAVLFD</sequence>
<dbReference type="GO" id="GO:0003677">
    <property type="term" value="F:DNA binding"/>
    <property type="evidence" value="ECO:0007669"/>
    <property type="project" value="InterPro"/>
</dbReference>